<evidence type="ECO:0000313" key="1">
    <source>
        <dbReference type="Proteomes" id="UP000035680"/>
    </source>
</evidence>
<reference evidence="2" key="2">
    <citation type="submission" date="2015-08" db="UniProtKB">
        <authorList>
            <consortium name="WormBaseParasite"/>
        </authorList>
    </citation>
    <scope>IDENTIFICATION</scope>
</reference>
<accession>A0A0K0FEN8</accession>
<protein>
    <submittedName>
        <fullName evidence="2">POP4 domain-containing protein</fullName>
    </submittedName>
</protein>
<evidence type="ECO:0000313" key="2">
    <source>
        <dbReference type="WBParaSite" id="SVE_0732300.1"/>
    </source>
</evidence>
<dbReference type="WBParaSite" id="SVE_0732300.1">
    <property type="protein sequence ID" value="SVE_0732300.1"/>
    <property type="gene ID" value="SVE_0732300"/>
</dbReference>
<name>A0A0K0FEN8_STRVS</name>
<keyword evidence="1" id="KW-1185">Reference proteome</keyword>
<reference evidence="1" key="1">
    <citation type="submission" date="2014-07" db="EMBL/GenBank/DDBJ databases">
        <authorList>
            <person name="Martin A.A"/>
            <person name="De Silva N."/>
        </authorList>
    </citation>
    <scope>NUCLEOTIDE SEQUENCE</scope>
</reference>
<dbReference type="Proteomes" id="UP000035680">
    <property type="component" value="Unassembled WGS sequence"/>
</dbReference>
<sequence length="121" mass="13875">MTILNSRPIVLNEKMTEVEGFYDAVLCQIINLMSSKIFFLIHFKIQKIHSLASTKFILNESTTIVNFHCSRVEMLGRLELLKEFVINTKKNLNGTLLSLYDIPIGKVLATKSYLTFKTCDE</sequence>
<organism evidence="1 2">
    <name type="scientific">Strongyloides venezuelensis</name>
    <name type="common">Threadworm</name>
    <dbReference type="NCBI Taxonomy" id="75913"/>
    <lineage>
        <taxon>Eukaryota</taxon>
        <taxon>Metazoa</taxon>
        <taxon>Ecdysozoa</taxon>
        <taxon>Nematoda</taxon>
        <taxon>Chromadorea</taxon>
        <taxon>Rhabditida</taxon>
        <taxon>Tylenchina</taxon>
        <taxon>Panagrolaimomorpha</taxon>
        <taxon>Strongyloidoidea</taxon>
        <taxon>Strongyloididae</taxon>
        <taxon>Strongyloides</taxon>
    </lineage>
</organism>
<dbReference type="AlphaFoldDB" id="A0A0K0FEN8"/>
<proteinExistence type="predicted"/>